<reference evidence="7 8" key="1">
    <citation type="submission" date="2023-07" db="EMBL/GenBank/DDBJ databases">
        <title>Genomic Encyclopedia of Type Strains, Phase IV (KMG-IV): sequencing the most valuable type-strain genomes for metagenomic binning, comparative biology and taxonomic classification.</title>
        <authorList>
            <person name="Goeker M."/>
        </authorList>
    </citation>
    <scope>NUCLEOTIDE SEQUENCE [LARGE SCALE GENOMIC DNA]</scope>
    <source>
        <strain evidence="7 8">DSM 12751</strain>
    </source>
</reference>
<proteinExistence type="inferred from homology"/>
<keyword evidence="4 7" id="KW-0808">Transferase</keyword>
<comment type="similarity">
    <text evidence="2">Belongs to the glycosyltransferase 28 family.</text>
</comment>
<dbReference type="Pfam" id="PF04101">
    <property type="entry name" value="Glyco_tran_28_C"/>
    <property type="match status" value="1"/>
</dbReference>
<feature type="domain" description="Diacylglycerol glucosyltransferase N-terminal" evidence="6">
    <location>
        <begin position="17"/>
        <end position="177"/>
    </location>
</feature>
<protein>
    <submittedName>
        <fullName evidence="7">Processive 1,2-diacylglycerol beta-glucosyltransferase</fullName>
        <ecNumber evidence="7">2.4.1.315</ecNumber>
    </submittedName>
</protein>
<evidence type="ECO:0000256" key="3">
    <source>
        <dbReference type="ARBA" id="ARBA00022676"/>
    </source>
</evidence>
<dbReference type="GO" id="GO:0016757">
    <property type="term" value="F:glycosyltransferase activity"/>
    <property type="evidence" value="ECO:0007669"/>
    <property type="project" value="UniProtKB-KW"/>
</dbReference>
<evidence type="ECO:0000313" key="8">
    <source>
        <dbReference type="Proteomes" id="UP001235840"/>
    </source>
</evidence>
<dbReference type="EC" id="2.4.1.315" evidence="7"/>
<evidence type="ECO:0000256" key="1">
    <source>
        <dbReference type="ARBA" id="ARBA00004370"/>
    </source>
</evidence>
<dbReference type="Pfam" id="PF06925">
    <property type="entry name" value="MGDG_synth"/>
    <property type="match status" value="1"/>
</dbReference>
<evidence type="ECO:0000259" key="5">
    <source>
        <dbReference type="Pfam" id="PF04101"/>
    </source>
</evidence>
<evidence type="ECO:0000256" key="4">
    <source>
        <dbReference type="ARBA" id="ARBA00022679"/>
    </source>
</evidence>
<organism evidence="7 8">
    <name type="scientific">Caldalkalibacillus horti</name>
    <dbReference type="NCBI Taxonomy" id="77523"/>
    <lineage>
        <taxon>Bacteria</taxon>
        <taxon>Bacillati</taxon>
        <taxon>Bacillota</taxon>
        <taxon>Bacilli</taxon>
        <taxon>Bacillales</taxon>
        <taxon>Bacillaceae</taxon>
        <taxon>Caldalkalibacillus</taxon>
    </lineage>
</organism>
<sequence length="368" mass="42913">MKKKLIIFTEEKVGEGHYQAAKAIEAVIKEKFSNQFTTKIFSGMSSVHKLIEACVVPLYFFMIHYCPWLWKWMYGKNKKSSFFQKYVFALKLNKLMEEEQPDYIVCTHVACVPALNEIKKKGKLFFKLIVVFTDYGFHPSFIQENIDYYFVAHQKVKNTLVKEYQVNSNQIFDFGIPLRPEFDRPIASIHENVILMKDKKKFHLLILGGATGHGPIERIIHLFHPLLLRQPLRITVVTGNNRRLYKRLNQIYYPHLHVFEYVKNMEILLSQADIVITKPGGLTAAEAIACGTPMLLINPIPGHEETNYRFLQELELALCVNDLEQIPDVISQMYGQKEQWENWKKWLKEQHTEHAALRIIETISLSSP</sequence>
<accession>A0ABT9W4E8</accession>
<comment type="caution">
    <text evidence="7">The sequence shown here is derived from an EMBL/GenBank/DDBJ whole genome shotgun (WGS) entry which is preliminary data.</text>
</comment>
<dbReference type="PANTHER" id="PTHR43025">
    <property type="entry name" value="MONOGALACTOSYLDIACYLGLYCEROL SYNTHASE"/>
    <property type="match status" value="1"/>
</dbReference>
<dbReference type="InterPro" id="IPR050519">
    <property type="entry name" value="Glycosyltransf_28_UgtP"/>
</dbReference>
<dbReference type="InterPro" id="IPR007235">
    <property type="entry name" value="Glyco_trans_28_C"/>
</dbReference>
<gene>
    <name evidence="7" type="ORF">J2S11_004065</name>
</gene>
<keyword evidence="3 7" id="KW-0328">Glycosyltransferase</keyword>
<name>A0ABT9W4E8_9BACI</name>
<dbReference type="InterPro" id="IPR009695">
    <property type="entry name" value="Diacylglyc_glucosyltr_N"/>
</dbReference>
<dbReference type="Proteomes" id="UP001235840">
    <property type="component" value="Unassembled WGS sequence"/>
</dbReference>
<comment type="subcellular location">
    <subcellularLocation>
        <location evidence="1">Membrane</location>
    </subcellularLocation>
</comment>
<evidence type="ECO:0000259" key="6">
    <source>
        <dbReference type="Pfam" id="PF06925"/>
    </source>
</evidence>
<feature type="domain" description="Glycosyl transferase family 28 C-terminal" evidence="5">
    <location>
        <begin position="204"/>
        <end position="336"/>
    </location>
</feature>
<evidence type="ECO:0000256" key="2">
    <source>
        <dbReference type="ARBA" id="ARBA00006962"/>
    </source>
</evidence>
<keyword evidence="8" id="KW-1185">Reference proteome</keyword>
<dbReference type="RefSeq" id="WP_307397607.1">
    <property type="nucleotide sequence ID" value="NZ_BAAADK010000047.1"/>
</dbReference>
<dbReference type="PANTHER" id="PTHR43025:SF3">
    <property type="entry name" value="MONOGALACTOSYLDIACYLGLYCEROL SYNTHASE 1, CHLOROPLASTIC"/>
    <property type="match status" value="1"/>
</dbReference>
<dbReference type="EMBL" id="JAUSTY010000024">
    <property type="protein sequence ID" value="MDQ0168113.1"/>
    <property type="molecule type" value="Genomic_DNA"/>
</dbReference>
<dbReference type="SUPFAM" id="SSF53756">
    <property type="entry name" value="UDP-Glycosyltransferase/glycogen phosphorylase"/>
    <property type="match status" value="1"/>
</dbReference>
<dbReference type="Gene3D" id="3.40.50.2000">
    <property type="entry name" value="Glycogen Phosphorylase B"/>
    <property type="match status" value="1"/>
</dbReference>
<evidence type="ECO:0000313" key="7">
    <source>
        <dbReference type="EMBL" id="MDQ0168113.1"/>
    </source>
</evidence>